<gene>
    <name evidence="1" type="ORF">FA95DRAFT_1562472</name>
</gene>
<evidence type="ECO:0000313" key="2">
    <source>
        <dbReference type="Proteomes" id="UP000814033"/>
    </source>
</evidence>
<reference evidence="1" key="2">
    <citation type="journal article" date="2022" name="New Phytol.">
        <title>Evolutionary transition to the ectomycorrhizal habit in the genomes of a hyperdiverse lineage of mushroom-forming fungi.</title>
        <authorList>
            <person name="Looney B."/>
            <person name="Miyauchi S."/>
            <person name="Morin E."/>
            <person name="Drula E."/>
            <person name="Courty P.E."/>
            <person name="Kohler A."/>
            <person name="Kuo A."/>
            <person name="LaButti K."/>
            <person name="Pangilinan J."/>
            <person name="Lipzen A."/>
            <person name="Riley R."/>
            <person name="Andreopoulos W."/>
            <person name="He G."/>
            <person name="Johnson J."/>
            <person name="Nolan M."/>
            <person name="Tritt A."/>
            <person name="Barry K.W."/>
            <person name="Grigoriev I.V."/>
            <person name="Nagy L.G."/>
            <person name="Hibbett D."/>
            <person name="Henrissat B."/>
            <person name="Matheny P.B."/>
            <person name="Labbe J."/>
            <person name="Martin F.M."/>
        </authorList>
    </citation>
    <scope>NUCLEOTIDE SEQUENCE</scope>
    <source>
        <strain evidence="1">FP105234-sp</strain>
    </source>
</reference>
<comment type="caution">
    <text evidence="1">The sequence shown here is derived from an EMBL/GenBank/DDBJ whole genome shotgun (WGS) entry which is preliminary data.</text>
</comment>
<proteinExistence type="predicted"/>
<dbReference type="Proteomes" id="UP000814033">
    <property type="component" value="Unassembled WGS sequence"/>
</dbReference>
<reference evidence="1" key="1">
    <citation type="submission" date="2021-02" db="EMBL/GenBank/DDBJ databases">
        <authorList>
            <consortium name="DOE Joint Genome Institute"/>
            <person name="Ahrendt S."/>
            <person name="Looney B.P."/>
            <person name="Miyauchi S."/>
            <person name="Morin E."/>
            <person name="Drula E."/>
            <person name="Courty P.E."/>
            <person name="Chicoki N."/>
            <person name="Fauchery L."/>
            <person name="Kohler A."/>
            <person name="Kuo A."/>
            <person name="Labutti K."/>
            <person name="Pangilinan J."/>
            <person name="Lipzen A."/>
            <person name="Riley R."/>
            <person name="Andreopoulos W."/>
            <person name="He G."/>
            <person name="Johnson J."/>
            <person name="Barry K.W."/>
            <person name="Grigoriev I.V."/>
            <person name="Nagy L."/>
            <person name="Hibbett D."/>
            <person name="Henrissat B."/>
            <person name="Matheny P.B."/>
            <person name="Labbe J."/>
            <person name="Martin F."/>
        </authorList>
    </citation>
    <scope>NUCLEOTIDE SEQUENCE</scope>
    <source>
        <strain evidence="1">FP105234-sp</strain>
    </source>
</reference>
<evidence type="ECO:0000313" key="1">
    <source>
        <dbReference type="EMBL" id="KAI0044214.1"/>
    </source>
</evidence>
<feature type="non-terminal residue" evidence="1">
    <location>
        <position position="1"/>
    </location>
</feature>
<organism evidence="1 2">
    <name type="scientific">Auriscalpium vulgare</name>
    <dbReference type="NCBI Taxonomy" id="40419"/>
    <lineage>
        <taxon>Eukaryota</taxon>
        <taxon>Fungi</taxon>
        <taxon>Dikarya</taxon>
        <taxon>Basidiomycota</taxon>
        <taxon>Agaricomycotina</taxon>
        <taxon>Agaricomycetes</taxon>
        <taxon>Russulales</taxon>
        <taxon>Auriscalpiaceae</taxon>
        <taxon>Auriscalpium</taxon>
    </lineage>
</organism>
<dbReference type="EMBL" id="MU275990">
    <property type="protein sequence ID" value="KAI0044214.1"/>
    <property type="molecule type" value="Genomic_DNA"/>
</dbReference>
<keyword evidence="2" id="KW-1185">Reference proteome</keyword>
<sequence>LPPAQPSTARPVNHAAASFRTRVVHCIAVAPRTPDDLVRMVARQEPSDLTRKPFVDLLEHVRALFAAPDHSLELTRLL</sequence>
<accession>A0ACB8RIZ3</accession>
<protein>
    <submittedName>
        <fullName evidence="1">Uncharacterized protein</fullName>
    </submittedName>
</protein>
<name>A0ACB8RIZ3_9AGAM</name>